<dbReference type="Proteomes" id="UP000461165">
    <property type="component" value="Unassembled WGS sequence"/>
</dbReference>
<dbReference type="InterPro" id="IPR008687">
    <property type="entry name" value="MobC"/>
</dbReference>
<organism evidence="5 6">
    <name type="scientific">Bifidobacterium longum</name>
    <dbReference type="NCBI Taxonomy" id="216816"/>
    <lineage>
        <taxon>Bacteria</taxon>
        <taxon>Bacillati</taxon>
        <taxon>Actinomycetota</taxon>
        <taxon>Actinomycetes</taxon>
        <taxon>Bifidobacteriales</taxon>
        <taxon>Bifidobacteriaceae</taxon>
        <taxon>Bifidobacterium</taxon>
    </lineage>
</organism>
<dbReference type="Proteomes" id="UP000257074">
    <property type="component" value="Unassembled WGS sequence"/>
</dbReference>
<reference evidence="5 6" key="1">
    <citation type="journal article" date="2017" name="Anaerobe">
        <title>Quantification, isolation and characterization of Bifidobacterium from the vaginal microbiomes of reproductive aged women.</title>
        <authorList>
            <person name="Freitas A.C."/>
            <person name="Hill J.E."/>
        </authorList>
    </citation>
    <scope>NUCLEOTIDE SEQUENCE [LARGE SCALE GENOMIC DNA]</scope>
    <source>
        <strain evidence="5 6">N6D05</strain>
    </source>
</reference>
<name>A0A0M4N3L0_BIFLN</name>
<evidence type="ECO:0000313" key="4">
    <source>
        <dbReference type="EMBL" id="KAB7135195.1"/>
    </source>
</evidence>
<evidence type="ECO:0000259" key="1">
    <source>
        <dbReference type="Pfam" id="PF05713"/>
    </source>
</evidence>
<dbReference type="EMBL" id="WDZO01000015">
    <property type="protein sequence ID" value="KAB6912424.1"/>
    <property type="molecule type" value="Genomic_DNA"/>
</dbReference>
<dbReference type="EMBL" id="WDVF01000010">
    <property type="protein sequence ID" value="KAB7135195.1"/>
    <property type="molecule type" value="Genomic_DNA"/>
</dbReference>
<dbReference type="Proteomes" id="UP000478746">
    <property type="component" value="Unassembled WGS sequence"/>
</dbReference>
<evidence type="ECO:0000313" key="5">
    <source>
        <dbReference type="EMBL" id="RDX03457.1"/>
    </source>
</evidence>
<comment type="caution">
    <text evidence="5">The sequence shown here is derived from an EMBL/GenBank/DDBJ whole genome shotgun (WGS) entry which is preliminary data.</text>
</comment>
<gene>
    <name evidence="5" type="ORF">CE169_11170</name>
    <name evidence="4" type="ORF">GBC97_06165</name>
    <name evidence="3" type="ORF">GBJ98_07255</name>
    <name evidence="2" type="ORF">GBK08_06540</name>
</gene>
<evidence type="ECO:0000313" key="8">
    <source>
        <dbReference type="Proteomes" id="UP000478746"/>
    </source>
</evidence>
<dbReference type="EMBL" id="WEAY01000010">
    <property type="protein sequence ID" value="KAB6838007.1"/>
    <property type="molecule type" value="Genomic_DNA"/>
</dbReference>
<dbReference type="Proteomes" id="UP000481350">
    <property type="component" value="Unassembled WGS sequence"/>
</dbReference>
<accession>E5XZB5</accession>
<protein>
    <submittedName>
        <fullName evidence="2">MobC family plasmid mobilization relaxosome protein</fullName>
    </submittedName>
    <submittedName>
        <fullName evidence="5">Plasmid mobilization relaxosome protein MobC</fullName>
    </submittedName>
</protein>
<evidence type="ECO:0000313" key="7">
    <source>
        <dbReference type="Proteomes" id="UP000461165"/>
    </source>
</evidence>
<evidence type="ECO:0000313" key="2">
    <source>
        <dbReference type="EMBL" id="KAB6838007.1"/>
    </source>
</evidence>
<accession>A0A0M4N3L0</accession>
<evidence type="ECO:0000313" key="6">
    <source>
        <dbReference type="Proteomes" id="UP000257074"/>
    </source>
</evidence>
<reference evidence="7 8" key="2">
    <citation type="journal article" date="2019" name="Nat. Med.">
        <title>A library of human gut bacterial isolates paired with longitudinal multiomics data enables mechanistic microbiome research.</title>
        <authorList>
            <person name="Poyet M."/>
            <person name="Groussin M."/>
            <person name="Gibbons S.M."/>
            <person name="Avila-Pacheco J."/>
            <person name="Jiang X."/>
            <person name="Kearney S.M."/>
            <person name="Perrotta A.R."/>
            <person name="Berdy B."/>
            <person name="Zhao S."/>
            <person name="Lieberman T.D."/>
            <person name="Swanson P.K."/>
            <person name="Smith M."/>
            <person name="Roesemann S."/>
            <person name="Alexander J.E."/>
            <person name="Rich S.A."/>
            <person name="Livny J."/>
            <person name="Vlamakis H."/>
            <person name="Clish C."/>
            <person name="Bullock K."/>
            <person name="Deik A."/>
            <person name="Scott J."/>
            <person name="Pierce K.A."/>
            <person name="Xavier R.J."/>
            <person name="Alm E.J."/>
        </authorList>
    </citation>
    <scope>NUCLEOTIDE SEQUENCE [LARGE SCALE GENOMIC DNA]</scope>
    <source>
        <strain evidence="4 7">BIOML-A166</strain>
        <strain evidence="3 9">BIOML-A283</strain>
        <strain evidence="2 8">BIOML-A320</strain>
    </source>
</reference>
<proteinExistence type="predicted"/>
<feature type="domain" description="Bacterial mobilisation" evidence="1">
    <location>
        <begin position="71"/>
        <end position="112"/>
    </location>
</feature>
<dbReference type="AlphaFoldDB" id="A0A0M4N3L0"/>
<evidence type="ECO:0000313" key="3">
    <source>
        <dbReference type="EMBL" id="KAB6912424.1"/>
    </source>
</evidence>
<dbReference type="RefSeq" id="WP_008783353.1">
    <property type="nucleotide sequence ID" value="NZ_CAXSUE010000016.1"/>
</dbReference>
<evidence type="ECO:0000313" key="9">
    <source>
        <dbReference type="Proteomes" id="UP000481350"/>
    </source>
</evidence>
<sequence length="126" mass="14678">MSWANKRRRTVQKLVTFTPDEWERVNSLHKKVNKYTTRYRSFTVFARKMLTDGEIRVTEIRPLTDPEPLAREIGRIGVNVNQIAHWANANEHITAEQVAELRASFDRIERLLGDLFANKRTAGKDV</sequence>
<dbReference type="EMBL" id="NJNR01000092">
    <property type="protein sequence ID" value="RDX03457.1"/>
    <property type="molecule type" value="Genomic_DNA"/>
</dbReference>
<dbReference type="Pfam" id="PF05713">
    <property type="entry name" value="MobC"/>
    <property type="match status" value="1"/>
</dbReference>